<dbReference type="PANTHER" id="PTHR42760">
    <property type="entry name" value="SHORT-CHAIN DEHYDROGENASES/REDUCTASES FAMILY MEMBER"/>
    <property type="match status" value="1"/>
</dbReference>
<evidence type="ECO:0000256" key="1">
    <source>
        <dbReference type="ARBA" id="ARBA00006484"/>
    </source>
</evidence>
<organism evidence="3">
    <name type="scientific">marine metagenome</name>
    <dbReference type="NCBI Taxonomy" id="408172"/>
    <lineage>
        <taxon>unclassified sequences</taxon>
        <taxon>metagenomes</taxon>
        <taxon>ecological metagenomes</taxon>
    </lineage>
</organism>
<comment type="similarity">
    <text evidence="1">Belongs to the short-chain dehydrogenases/reductases (SDR) family.</text>
</comment>
<dbReference type="GO" id="GO:0006633">
    <property type="term" value="P:fatty acid biosynthetic process"/>
    <property type="evidence" value="ECO:0007669"/>
    <property type="project" value="TreeGrafter"/>
</dbReference>
<dbReference type="Gene3D" id="3.40.50.720">
    <property type="entry name" value="NAD(P)-binding Rossmann-like Domain"/>
    <property type="match status" value="1"/>
</dbReference>
<keyword evidence="2" id="KW-0560">Oxidoreductase</keyword>
<dbReference type="PANTHER" id="PTHR42760:SF133">
    <property type="entry name" value="3-OXOACYL-[ACYL-CARRIER-PROTEIN] REDUCTASE"/>
    <property type="match status" value="1"/>
</dbReference>
<dbReference type="AlphaFoldDB" id="A0A382LK13"/>
<dbReference type="SUPFAM" id="SSF51735">
    <property type="entry name" value="NAD(P)-binding Rossmann-fold domains"/>
    <property type="match status" value="1"/>
</dbReference>
<dbReference type="InterPro" id="IPR036291">
    <property type="entry name" value="NAD(P)-bd_dom_sf"/>
</dbReference>
<dbReference type="InterPro" id="IPR020904">
    <property type="entry name" value="Sc_DH/Rdtase_CS"/>
</dbReference>
<dbReference type="GO" id="GO:0016616">
    <property type="term" value="F:oxidoreductase activity, acting on the CH-OH group of donors, NAD or NADP as acceptor"/>
    <property type="evidence" value="ECO:0007669"/>
    <property type="project" value="TreeGrafter"/>
</dbReference>
<dbReference type="EMBL" id="UINC01087570">
    <property type="protein sequence ID" value="SVC37039.1"/>
    <property type="molecule type" value="Genomic_DNA"/>
</dbReference>
<evidence type="ECO:0000313" key="3">
    <source>
        <dbReference type="EMBL" id="SVC37039.1"/>
    </source>
</evidence>
<reference evidence="3" key="1">
    <citation type="submission" date="2018-05" db="EMBL/GenBank/DDBJ databases">
        <authorList>
            <person name="Lanie J.A."/>
            <person name="Ng W.-L."/>
            <person name="Kazmierczak K.M."/>
            <person name="Andrzejewski T.M."/>
            <person name="Davidsen T.M."/>
            <person name="Wayne K.J."/>
            <person name="Tettelin H."/>
            <person name="Glass J.I."/>
            <person name="Rusch D."/>
            <person name="Podicherti R."/>
            <person name="Tsui H.-C.T."/>
            <person name="Winkler M.E."/>
        </authorList>
    </citation>
    <scope>NUCLEOTIDE SEQUENCE</scope>
</reference>
<dbReference type="PROSITE" id="PS00061">
    <property type="entry name" value="ADH_SHORT"/>
    <property type="match status" value="1"/>
</dbReference>
<name>A0A382LK13_9ZZZZ</name>
<dbReference type="PRINTS" id="PR00080">
    <property type="entry name" value="SDRFAMILY"/>
</dbReference>
<dbReference type="Pfam" id="PF00106">
    <property type="entry name" value="adh_short"/>
    <property type="match status" value="1"/>
</dbReference>
<proteinExistence type="inferred from homology"/>
<evidence type="ECO:0008006" key="4">
    <source>
        <dbReference type="Google" id="ProtNLM"/>
    </source>
</evidence>
<accession>A0A382LK13</accession>
<protein>
    <recommendedName>
        <fullName evidence="4">3-oxoacyl-[acyl-carrier-protein] reductase</fullName>
    </recommendedName>
</protein>
<dbReference type="InterPro" id="IPR002347">
    <property type="entry name" value="SDR_fam"/>
</dbReference>
<feature type="non-terminal residue" evidence="3">
    <location>
        <position position="159"/>
    </location>
</feature>
<sequence>MCVSRNTDEIQNVAKNITSNTRSKAFGFCCDISNTENVSDLIQSILNQFNKIDILVNNAGITKDALIIKMTENEWDEVININLKGAFNMTKAVTKPMMKNRIGRIINISSVIGITGNIGQINYAASKAGLIGMTKSTAKELASRSITANCIAPGYIQTD</sequence>
<dbReference type="GO" id="GO:0048038">
    <property type="term" value="F:quinone binding"/>
    <property type="evidence" value="ECO:0007669"/>
    <property type="project" value="TreeGrafter"/>
</dbReference>
<gene>
    <name evidence="3" type="ORF">METZ01_LOCUS289893</name>
</gene>
<evidence type="ECO:0000256" key="2">
    <source>
        <dbReference type="ARBA" id="ARBA00023002"/>
    </source>
</evidence>
<dbReference type="PRINTS" id="PR00081">
    <property type="entry name" value="GDHRDH"/>
</dbReference>